<dbReference type="InterPro" id="IPR022346">
    <property type="entry name" value="T2SS_GspH"/>
</dbReference>
<evidence type="ECO:0000313" key="14">
    <source>
        <dbReference type="Proteomes" id="UP001199260"/>
    </source>
</evidence>
<keyword evidence="3" id="KW-1003">Cell membrane</keyword>
<sequence>MHTKRTLRGFTLVELMVGLAITVFLLLLVIPSASVYILDSRIRAAAQAYYDGAQLARAEALRRNAFVALGMTDSNLGWKVTVGDTQIASKAVESAANLTVQAEQETITFDSVGRTPTGNAVTFKPTNATCLADSGTQRCLRVVISPGGQVRMCDPAVGEEGDNRKC</sequence>
<keyword evidence="5" id="KW-0997">Cell inner membrane</keyword>
<dbReference type="Gene3D" id="3.55.40.10">
    <property type="entry name" value="minor pseudopilin epsh domain"/>
    <property type="match status" value="1"/>
</dbReference>
<comment type="caution">
    <text evidence="13">The sequence shown here is derived from an EMBL/GenBank/DDBJ whole genome shotgun (WGS) entry which is preliminary data.</text>
</comment>
<keyword evidence="14" id="KW-1185">Reference proteome</keyword>
<keyword evidence="6 11" id="KW-0812">Transmembrane</keyword>
<protein>
    <recommendedName>
        <fullName evidence="2">Type II secretion system protein H</fullName>
    </recommendedName>
    <alternativeName>
        <fullName evidence="10">General secretion pathway protein H</fullName>
    </alternativeName>
</protein>
<dbReference type="NCBIfam" id="TIGR02532">
    <property type="entry name" value="IV_pilin_GFxxxE"/>
    <property type="match status" value="1"/>
</dbReference>
<keyword evidence="8 11" id="KW-0472">Membrane</keyword>
<dbReference type="RefSeq" id="WP_230774207.1">
    <property type="nucleotide sequence ID" value="NZ_JAJNCT010000009.1"/>
</dbReference>
<name>A0AAW4XWU3_9BURK</name>
<keyword evidence="4" id="KW-0488">Methylation</keyword>
<evidence type="ECO:0000256" key="1">
    <source>
        <dbReference type="ARBA" id="ARBA00004377"/>
    </source>
</evidence>
<dbReference type="GO" id="GO:0005886">
    <property type="term" value="C:plasma membrane"/>
    <property type="evidence" value="ECO:0007669"/>
    <property type="project" value="UniProtKB-SubCell"/>
</dbReference>
<evidence type="ECO:0000256" key="8">
    <source>
        <dbReference type="ARBA" id="ARBA00023136"/>
    </source>
</evidence>
<proteinExistence type="inferred from homology"/>
<evidence type="ECO:0000256" key="10">
    <source>
        <dbReference type="ARBA" id="ARBA00030775"/>
    </source>
</evidence>
<evidence type="ECO:0000256" key="5">
    <source>
        <dbReference type="ARBA" id="ARBA00022519"/>
    </source>
</evidence>
<dbReference type="InterPro" id="IPR012902">
    <property type="entry name" value="N_methyl_site"/>
</dbReference>
<comment type="similarity">
    <text evidence="9">Belongs to the GSP H family.</text>
</comment>
<evidence type="ECO:0000313" key="13">
    <source>
        <dbReference type="EMBL" id="MCD2165508.1"/>
    </source>
</evidence>
<dbReference type="Pfam" id="PF12019">
    <property type="entry name" value="GspH"/>
    <property type="match status" value="1"/>
</dbReference>
<dbReference type="GO" id="GO:0015627">
    <property type="term" value="C:type II protein secretion system complex"/>
    <property type="evidence" value="ECO:0007669"/>
    <property type="project" value="InterPro"/>
</dbReference>
<dbReference type="AlphaFoldDB" id="A0AAW4XWU3"/>
<evidence type="ECO:0000259" key="12">
    <source>
        <dbReference type="Pfam" id="PF12019"/>
    </source>
</evidence>
<dbReference type="InterPro" id="IPR045584">
    <property type="entry name" value="Pilin-like"/>
</dbReference>
<accession>A0AAW4XWU3</accession>
<dbReference type="PROSITE" id="PS00409">
    <property type="entry name" value="PROKAR_NTER_METHYL"/>
    <property type="match status" value="1"/>
</dbReference>
<evidence type="ECO:0000256" key="11">
    <source>
        <dbReference type="SAM" id="Phobius"/>
    </source>
</evidence>
<reference evidence="13 14" key="1">
    <citation type="submission" date="2021-11" db="EMBL/GenBank/DDBJ databases">
        <title>Genome sequence.</title>
        <authorList>
            <person name="Sun Q."/>
        </authorList>
    </citation>
    <scope>NUCLEOTIDE SEQUENCE [LARGE SCALE GENOMIC DNA]</scope>
    <source>
        <strain evidence="13 14">KCTC 12005</strain>
    </source>
</reference>
<evidence type="ECO:0000256" key="3">
    <source>
        <dbReference type="ARBA" id="ARBA00022475"/>
    </source>
</evidence>
<dbReference type="GO" id="GO:0015628">
    <property type="term" value="P:protein secretion by the type II secretion system"/>
    <property type="evidence" value="ECO:0007669"/>
    <property type="project" value="InterPro"/>
</dbReference>
<keyword evidence="7 11" id="KW-1133">Transmembrane helix</keyword>
<dbReference type="SUPFAM" id="SSF54523">
    <property type="entry name" value="Pili subunits"/>
    <property type="match status" value="1"/>
</dbReference>
<comment type="subcellular location">
    <subcellularLocation>
        <location evidence="1">Cell inner membrane</location>
        <topology evidence="1">Single-pass membrane protein</topology>
    </subcellularLocation>
</comment>
<evidence type="ECO:0000256" key="9">
    <source>
        <dbReference type="ARBA" id="ARBA00025772"/>
    </source>
</evidence>
<feature type="domain" description="General secretion pathway GspH" evidence="12">
    <location>
        <begin position="45"/>
        <end position="148"/>
    </location>
</feature>
<dbReference type="Proteomes" id="UP001199260">
    <property type="component" value="Unassembled WGS sequence"/>
</dbReference>
<dbReference type="Pfam" id="PF07963">
    <property type="entry name" value="N_methyl"/>
    <property type="match status" value="1"/>
</dbReference>
<organism evidence="13 14">
    <name type="scientific">Comamonas koreensis</name>
    <dbReference type="NCBI Taxonomy" id="160825"/>
    <lineage>
        <taxon>Bacteria</taxon>
        <taxon>Pseudomonadati</taxon>
        <taxon>Pseudomonadota</taxon>
        <taxon>Betaproteobacteria</taxon>
        <taxon>Burkholderiales</taxon>
        <taxon>Comamonadaceae</taxon>
        <taxon>Comamonas</taxon>
    </lineage>
</organism>
<dbReference type="EMBL" id="JAJNCT010000009">
    <property type="protein sequence ID" value="MCD2165508.1"/>
    <property type="molecule type" value="Genomic_DNA"/>
</dbReference>
<evidence type="ECO:0000256" key="2">
    <source>
        <dbReference type="ARBA" id="ARBA00021549"/>
    </source>
</evidence>
<evidence type="ECO:0000256" key="7">
    <source>
        <dbReference type="ARBA" id="ARBA00022989"/>
    </source>
</evidence>
<evidence type="ECO:0000256" key="4">
    <source>
        <dbReference type="ARBA" id="ARBA00022481"/>
    </source>
</evidence>
<feature type="transmembrane region" description="Helical" evidence="11">
    <location>
        <begin position="12"/>
        <end position="38"/>
    </location>
</feature>
<gene>
    <name evidence="13" type="ORF">LPW39_10205</name>
</gene>
<evidence type="ECO:0000256" key="6">
    <source>
        <dbReference type="ARBA" id="ARBA00022692"/>
    </source>
</evidence>